<dbReference type="AlphaFoldDB" id="A0A6F8VF63"/>
<evidence type="ECO:0000313" key="4">
    <source>
        <dbReference type="EMBL" id="BCB28463.1"/>
    </source>
</evidence>
<feature type="compositionally biased region" description="Basic and acidic residues" evidence="1">
    <location>
        <begin position="130"/>
        <end position="152"/>
    </location>
</feature>
<evidence type="ECO:0000259" key="3">
    <source>
        <dbReference type="Pfam" id="PF16747"/>
    </source>
</evidence>
<accession>A0A6F8VF63</accession>
<feature type="domain" description="Surface-adhesin protein E-like" evidence="3">
    <location>
        <begin position="21"/>
        <end position="125"/>
    </location>
</feature>
<dbReference type="KEGG" id="slac:SKTS_33490"/>
<sequence>MRTVWLILLLTLPLPAAAAEWVRVHTSGEGDQYYYDRSKLFINGDEITYWKKAVFKAPQPVKNQFAASGLFRERIHCAEHTLKLISYLLYAADGSTIEYVAANEGDAAPIIPDTLGDIFEKTTCELVRLKHEEQRRKAPEETQKTEPKKAEPQKQGIAPPLPGPTPGVEPQPVAPPVVQKVEPPPIAPSEDTRPASKEN</sequence>
<dbReference type="Proteomes" id="UP000502260">
    <property type="component" value="Chromosome"/>
</dbReference>
<evidence type="ECO:0000256" key="2">
    <source>
        <dbReference type="SAM" id="SignalP"/>
    </source>
</evidence>
<reference evidence="5" key="1">
    <citation type="submission" date="2020-03" db="EMBL/GenBank/DDBJ databases">
        <title>Complete genome sequence of sulfur-oxidizing bacterium skT11.</title>
        <authorList>
            <person name="Kanda M."/>
            <person name="Kojima H."/>
            <person name="Fukui M."/>
        </authorList>
    </citation>
    <scope>NUCLEOTIDE SEQUENCE [LARGE SCALE GENOMIC DNA]</scope>
    <source>
        <strain evidence="5">skT11</strain>
    </source>
</reference>
<evidence type="ECO:0000256" key="1">
    <source>
        <dbReference type="SAM" id="MobiDB-lite"/>
    </source>
</evidence>
<protein>
    <recommendedName>
        <fullName evidence="3">Surface-adhesin protein E-like domain-containing protein</fullName>
    </recommendedName>
</protein>
<feature type="compositionally biased region" description="Basic and acidic residues" evidence="1">
    <location>
        <begin position="190"/>
        <end position="199"/>
    </location>
</feature>
<feature type="compositionally biased region" description="Pro residues" evidence="1">
    <location>
        <begin position="159"/>
        <end position="175"/>
    </location>
</feature>
<dbReference type="Pfam" id="PF16747">
    <property type="entry name" value="Adhesin_E"/>
    <property type="match status" value="1"/>
</dbReference>
<keyword evidence="2" id="KW-0732">Signal</keyword>
<feature type="signal peptide" evidence="2">
    <location>
        <begin position="1"/>
        <end position="18"/>
    </location>
</feature>
<dbReference type="InterPro" id="IPR031939">
    <property type="entry name" value="Adhesin_E-like"/>
</dbReference>
<gene>
    <name evidence="4" type="ORF">SKTS_33490</name>
</gene>
<keyword evidence="5" id="KW-1185">Reference proteome</keyword>
<evidence type="ECO:0000313" key="5">
    <source>
        <dbReference type="Proteomes" id="UP000502260"/>
    </source>
</evidence>
<name>A0A6F8VF63_9PROT</name>
<feature type="region of interest" description="Disordered" evidence="1">
    <location>
        <begin position="130"/>
        <end position="199"/>
    </location>
</feature>
<proteinExistence type="predicted"/>
<dbReference type="EMBL" id="AP022853">
    <property type="protein sequence ID" value="BCB28463.1"/>
    <property type="molecule type" value="Genomic_DNA"/>
</dbReference>
<organism evidence="4 5">
    <name type="scientific">Sulfurimicrobium lacus</name>
    <dbReference type="NCBI Taxonomy" id="2715678"/>
    <lineage>
        <taxon>Bacteria</taxon>
        <taxon>Pseudomonadati</taxon>
        <taxon>Pseudomonadota</taxon>
        <taxon>Betaproteobacteria</taxon>
        <taxon>Nitrosomonadales</taxon>
        <taxon>Sulfuricellaceae</taxon>
        <taxon>Sulfurimicrobium</taxon>
    </lineage>
</organism>
<feature type="chain" id="PRO_5026001176" description="Surface-adhesin protein E-like domain-containing protein" evidence="2">
    <location>
        <begin position="19"/>
        <end position="199"/>
    </location>
</feature>